<reference evidence="1" key="1">
    <citation type="submission" date="2022-06" db="EMBL/GenBank/DDBJ databases">
        <authorList>
            <person name="Berger JAMES D."/>
            <person name="Berger JAMES D."/>
        </authorList>
    </citation>
    <scope>NUCLEOTIDE SEQUENCE [LARGE SCALE GENOMIC DNA]</scope>
</reference>
<evidence type="ECO:0000313" key="1">
    <source>
        <dbReference type="Proteomes" id="UP000050795"/>
    </source>
</evidence>
<accession>A0AA85KID4</accession>
<organism evidence="1 2">
    <name type="scientific">Trichobilharzia regenti</name>
    <name type="common">Nasal bird schistosome</name>
    <dbReference type="NCBI Taxonomy" id="157069"/>
    <lineage>
        <taxon>Eukaryota</taxon>
        <taxon>Metazoa</taxon>
        <taxon>Spiralia</taxon>
        <taxon>Lophotrochozoa</taxon>
        <taxon>Platyhelminthes</taxon>
        <taxon>Trematoda</taxon>
        <taxon>Digenea</taxon>
        <taxon>Strigeidida</taxon>
        <taxon>Schistosomatoidea</taxon>
        <taxon>Schistosomatidae</taxon>
        <taxon>Trichobilharzia</taxon>
    </lineage>
</organism>
<name>A0AA85KID4_TRIRE</name>
<sequence>MHKTNTIEVKHPIKLLTDLSPDFSITRKCRIKQSKNHNKSVQSKYHYTLTTGRKCGCIHRDMEYNNFLKLDNQRGTLIPYNMPYSQPIHENVPDILVPVTSLSNNCHSCAIIYDEVNVYTKLNGSDFRTDEQLINKTRLTHPEKFYKKYYSLENLVTSNEQNNFTEQRIPLYGYSQSSLAALHLRLNTDGLKQFYQSNSTHVVVCEYPVNLYIRYMGKYKIPSIDLIQIDDFWNHIGWGYLVAVANRNSKVPSSFDSVALILCQPITFKQIWKGYALLPNKIRNSYLSTTCNLNSNIIEHHVRQIHKPFTDTLNYSHCILMELTDSSETIQSKQQNVKFTSNLKMFFTKCKANLIKSSKRDSLNTSQSSTLQNNNEKNIVSEYCVCKIESVKSSRNREIYTQSAEFFSQLDELISNAVAFRFQPESMRKEEIEEYTISTMLQQKNPKLKSRRSLSASSLFINKNQISLPCLFRHVYSISREDLNTIRTVYGFQV</sequence>
<dbReference type="WBParaSite" id="TREG1_88850.1">
    <property type="protein sequence ID" value="TREG1_88850.1"/>
    <property type="gene ID" value="TREG1_88850"/>
</dbReference>
<dbReference type="Proteomes" id="UP000050795">
    <property type="component" value="Unassembled WGS sequence"/>
</dbReference>
<reference evidence="2" key="2">
    <citation type="submission" date="2023-11" db="UniProtKB">
        <authorList>
            <consortium name="WormBaseParasite"/>
        </authorList>
    </citation>
    <scope>IDENTIFICATION</scope>
</reference>
<proteinExistence type="predicted"/>
<protein>
    <submittedName>
        <fullName evidence="2">Alpha/beta-hydrolase</fullName>
    </submittedName>
</protein>
<evidence type="ECO:0000313" key="2">
    <source>
        <dbReference type="WBParaSite" id="TREG1_88850.1"/>
    </source>
</evidence>
<keyword evidence="1" id="KW-1185">Reference proteome</keyword>
<dbReference type="AlphaFoldDB" id="A0AA85KID4"/>